<dbReference type="AlphaFoldDB" id="X1TKG8"/>
<feature type="non-terminal residue" evidence="2">
    <location>
        <position position="124"/>
    </location>
</feature>
<dbReference type="SUPFAM" id="SSF54593">
    <property type="entry name" value="Glyoxalase/Bleomycin resistance protein/Dihydroxybiphenyl dioxygenase"/>
    <property type="match status" value="1"/>
</dbReference>
<dbReference type="InterPro" id="IPR037523">
    <property type="entry name" value="VOC_core"/>
</dbReference>
<evidence type="ECO:0000313" key="2">
    <source>
        <dbReference type="EMBL" id="GAJ05774.1"/>
    </source>
</evidence>
<dbReference type="InterPro" id="IPR029068">
    <property type="entry name" value="Glyas_Bleomycin-R_OHBP_Dase"/>
</dbReference>
<evidence type="ECO:0000259" key="1">
    <source>
        <dbReference type="PROSITE" id="PS51819"/>
    </source>
</evidence>
<dbReference type="Gene3D" id="3.10.180.10">
    <property type="entry name" value="2,3-Dihydroxybiphenyl 1,2-Dioxygenase, domain 1"/>
    <property type="match status" value="1"/>
</dbReference>
<comment type="caution">
    <text evidence="2">The sequence shown here is derived from an EMBL/GenBank/DDBJ whole genome shotgun (WGS) entry which is preliminary data.</text>
</comment>
<proteinExistence type="predicted"/>
<gene>
    <name evidence="2" type="ORF">S12H4_53898</name>
</gene>
<reference evidence="2" key="1">
    <citation type="journal article" date="2014" name="Front. Microbiol.">
        <title>High frequency of phylogenetically diverse reductive dehalogenase-homologous genes in deep subseafloor sedimentary metagenomes.</title>
        <authorList>
            <person name="Kawai M."/>
            <person name="Futagami T."/>
            <person name="Toyoda A."/>
            <person name="Takaki Y."/>
            <person name="Nishi S."/>
            <person name="Hori S."/>
            <person name="Arai W."/>
            <person name="Tsubouchi T."/>
            <person name="Morono Y."/>
            <person name="Uchiyama I."/>
            <person name="Ito T."/>
            <person name="Fujiyama A."/>
            <person name="Inagaki F."/>
            <person name="Takami H."/>
        </authorList>
    </citation>
    <scope>NUCLEOTIDE SEQUENCE</scope>
    <source>
        <strain evidence="2">Expedition CK06-06</strain>
    </source>
</reference>
<feature type="domain" description="VOC" evidence="1">
    <location>
        <begin position="5"/>
        <end position="122"/>
    </location>
</feature>
<organism evidence="2">
    <name type="scientific">marine sediment metagenome</name>
    <dbReference type="NCBI Taxonomy" id="412755"/>
    <lineage>
        <taxon>unclassified sequences</taxon>
        <taxon>metagenomes</taxon>
        <taxon>ecological metagenomes</taxon>
    </lineage>
</organism>
<sequence length="124" mass="14000">MGLGKIDHIDVSVGNLEMAEKYFTQKLGFRLMRRTEHGGKSVELQSPAGDFFFDIHEGGEGLYRTEINHIAFSIDDINKEYEDLKSKGVPLRSDAPVFNPTTGRTLVNVIDFDGHFWIQLTDVP</sequence>
<dbReference type="Pfam" id="PF00903">
    <property type="entry name" value="Glyoxalase"/>
    <property type="match status" value="1"/>
</dbReference>
<protein>
    <recommendedName>
        <fullName evidence="1">VOC domain-containing protein</fullName>
    </recommendedName>
</protein>
<dbReference type="EMBL" id="BARW01034377">
    <property type="protein sequence ID" value="GAJ05774.1"/>
    <property type="molecule type" value="Genomic_DNA"/>
</dbReference>
<name>X1TKG8_9ZZZZ</name>
<accession>X1TKG8</accession>
<dbReference type="InterPro" id="IPR004360">
    <property type="entry name" value="Glyas_Fos-R_dOase_dom"/>
</dbReference>
<dbReference type="PROSITE" id="PS51819">
    <property type="entry name" value="VOC"/>
    <property type="match status" value="1"/>
</dbReference>